<sequence>MCHDCISSLQRLPHRTKWNRNILNAATLFLGVFLWPPSLIEGGGPNLTAFRAIIASLPSGHAEIAPYFVNYLGSHSSIHPRPSVINHLPSSVKWRETTVVLYLSQDQKIPYLIMPDTTPMRCRTCFSSSRESSKDVCMRSQLAWVLVVMMRWNLLKNVTVVVGGLWRAL</sequence>
<feature type="transmembrane region" description="Helical" evidence="1">
    <location>
        <begin position="21"/>
        <end position="40"/>
    </location>
</feature>
<protein>
    <submittedName>
        <fullName evidence="2">Uncharacterized protein</fullName>
    </submittedName>
</protein>
<keyword evidence="1" id="KW-0812">Transmembrane</keyword>
<name>A0A9P7E3M1_9AGAM</name>
<keyword evidence="1" id="KW-0472">Membrane</keyword>
<comment type="caution">
    <text evidence="2">The sequence shown here is derived from an EMBL/GenBank/DDBJ whole genome shotgun (WGS) entry which is preliminary data.</text>
</comment>
<dbReference type="RefSeq" id="XP_041167707.1">
    <property type="nucleotide sequence ID" value="XM_041309957.1"/>
</dbReference>
<evidence type="ECO:0000313" key="2">
    <source>
        <dbReference type="EMBL" id="KAG1810042.1"/>
    </source>
</evidence>
<keyword evidence="3" id="KW-1185">Reference proteome</keyword>
<keyword evidence="1" id="KW-1133">Transmembrane helix</keyword>
<organism evidence="2 3">
    <name type="scientific">Suillus plorans</name>
    <dbReference type="NCBI Taxonomy" id="116603"/>
    <lineage>
        <taxon>Eukaryota</taxon>
        <taxon>Fungi</taxon>
        <taxon>Dikarya</taxon>
        <taxon>Basidiomycota</taxon>
        <taxon>Agaricomycotina</taxon>
        <taxon>Agaricomycetes</taxon>
        <taxon>Agaricomycetidae</taxon>
        <taxon>Boletales</taxon>
        <taxon>Suillineae</taxon>
        <taxon>Suillaceae</taxon>
        <taxon>Suillus</taxon>
    </lineage>
</organism>
<evidence type="ECO:0000313" key="3">
    <source>
        <dbReference type="Proteomes" id="UP000719766"/>
    </source>
</evidence>
<accession>A0A9P7E3M1</accession>
<dbReference type="EMBL" id="JABBWE010000001">
    <property type="protein sequence ID" value="KAG1810042.1"/>
    <property type="molecule type" value="Genomic_DNA"/>
</dbReference>
<reference evidence="2" key="1">
    <citation type="journal article" date="2020" name="New Phytol.">
        <title>Comparative genomics reveals dynamic genome evolution in host specialist ectomycorrhizal fungi.</title>
        <authorList>
            <person name="Lofgren L.A."/>
            <person name="Nguyen N.H."/>
            <person name="Vilgalys R."/>
            <person name="Ruytinx J."/>
            <person name="Liao H.L."/>
            <person name="Branco S."/>
            <person name="Kuo A."/>
            <person name="LaButti K."/>
            <person name="Lipzen A."/>
            <person name="Andreopoulos W."/>
            <person name="Pangilinan J."/>
            <person name="Riley R."/>
            <person name="Hundley H."/>
            <person name="Na H."/>
            <person name="Barry K."/>
            <person name="Grigoriev I.V."/>
            <person name="Stajich J.E."/>
            <person name="Kennedy P.G."/>
        </authorList>
    </citation>
    <scope>NUCLEOTIDE SEQUENCE</scope>
    <source>
        <strain evidence="2">S12</strain>
    </source>
</reference>
<gene>
    <name evidence="2" type="ORF">HD556DRAFT_22901</name>
</gene>
<dbReference type="OrthoDB" id="3070804at2759"/>
<proteinExistence type="predicted"/>
<dbReference type="Proteomes" id="UP000719766">
    <property type="component" value="Unassembled WGS sequence"/>
</dbReference>
<evidence type="ECO:0000256" key="1">
    <source>
        <dbReference type="SAM" id="Phobius"/>
    </source>
</evidence>
<dbReference type="GeneID" id="64603721"/>
<dbReference type="AlphaFoldDB" id="A0A9P7E3M1"/>